<dbReference type="SUPFAM" id="SSF103481">
    <property type="entry name" value="Multidrug resistance efflux transporter EmrE"/>
    <property type="match status" value="2"/>
</dbReference>
<reference evidence="8" key="1">
    <citation type="submission" date="2020-01" db="EMBL/GenBank/DDBJ databases">
        <title>Genome sequence of Kobresia littledalei, the first chromosome-level genome in the family Cyperaceae.</title>
        <authorList>
            <person name="Qu G."/>
        </authorList>
    </citation>
    <scope>NUCLEOTIDE SEQUENCE</scope>
    <source>
        <strain evidence="8">C.B.Clarke</strain>
        <tissue evidence="8">Leaf</tissue>
    </source>
</reference>
<accession>A0A833QM17</accession>
<evidence type="ECO:0000259" key="7">
    <source>
        <dbReference type="Pfam" id="PF00892"/>
    </source>
</evidence>
<feature type="transmembrane region" description="Helical" evidence="6">
    <location>
        <begin position="12"/>
        <end position="28"/>
    </location>
</feature>
<evidence type="ECO:0000256" key="5">
    <source>
        <dbReference type="ARBA" id="ARBA00023136"/>
    </source>
</evidence>
<dbReference type="AlphaFoldDB" id="A0A833QM17"/>
<feature type="transmembrane region" description="Helical" evidence="6">
    <location>
        <begin position="215"/>
        <end position="236"/>
    </location>
</feature>
<comment type="similarity">
    <text evidence="2 6">Belongs to the drug/metabolite transporter (DMT) superfamily. Plant drug/metabolite exporter (P-DME) (TC 2.A.7.4) family.</text>
</comment>
<keyword evidence="9" id="KW-1185">Reference proteome</keyword>
<keyword evidence="3 6" id="KW-0812">Transmembrane</keyword>
<feature type="transmembrane region" description="Helical" evidence="6">
    <location>
        <begin position="305"/>
        <end position="323"/>
    </location>
</feature>
<evidence type="ECO:0000313" key="8">
    <source>
        <dbReference type="EMBL" id="KAF3324757.1"/>
    </source>
</evidence>
<evidence type="ECO:0000256" key="1">
    <source>
        <dbReference type="ARBA" id="ARBA00004141"/>
    </source>
</evidence>
<dbReference type="InterPro" id="IPR030184">
    <property type="entry name" value="WAT1-related"/>
</dbReference>
<organism evidence="8 9">
    <name type="scientific">Carex littledalei</name>
    <dbReference type="NCBI Taxonomy" id="544730"/>
    <lineage>
        <taxon>Eukaryota</taxon>
        <taxon>Viridiplantae</taxon>
        <taxon>Streptophyta</taxon>
        <taxon>Embryophyta</taxon>
        <taxon>Tracheophyta</taxon>
        <taxon>Spermatophyta</taxon>
        <taxon>Magnoliopsida</taxon>
        <taxon>Liliopsida</taxon>
        <taxon>Poales</taxon>
        <taxon>Cyperaceae</taxon>
        <taxon>Cyperoideae</taxon>
        <taxon>Cariceae</taxon>
        <taxon>Carex</taxon>
        <taxon>Carex subgen. Euthyceras</taxon>
    </lineage>
</organism>
<feature type="transmembrane region" description="Helical" evidence="6">
    <location>
        <begin position="40"/>
        <end position="60"/>
    </location>
</feature>
<feature type="transmembrane region" description="Helical" evidence="6">
    <location>
        <begin position="183"/>
        <end position="203"/>
    </location>
</feature>
<feature type="transmembrane region" description="Helical" evidence="6">
    <location>
        <begin position="72"/>
        <end position="91"/>
    </location>
</feature>
<evidence type="ECO:0000313" key="9">
    <source>
        <dbReference type="Proteomes" id="UP000623129"/>
    </source>
</evidence>
<protein>
    <recommendedName>
        <fullName evidence="6">WAT1-related protein</fullName>
    </recommendedName>
</protein>
<evidence type="ECO:0000256" key="4">
    <source>
        <dbReference type="ARBA" id="ARBA00022989"/>
    </source>
</evidence>
<dbReference type="InterPro" id="IPR000620">
    <property type="entry name" value="EamA_dom"/>
</dbReference>
<feature type="domain" description="EamA" evidence="7">
    <location>
        <begin position="11"/>
        <end position="150"/>
    </location>
</feature>
<evidence type="ECO:0000256" key="3">
    <source>
        <dbReference type="ARBA" id="ARBA00022692"/>
    </source>
</evidence>
<sequence length="348" mass="38128">MVWSLEEWKPALAMVAFDIIFAVMTGLIKKALDEGMSKLVIITLRQIVATIFIAPIAFFKERKSRPKLTAEICMYLFVSALIGAALPQYLFFLGMQYTTATFASTFANLPPVITFLVALLLRMETVNIKSKAGMTKILGALLSLIGAMVLTLYKGVPLTHKTTHQISPVHTAEIESSNSPKKWMLGSVAMLGNVFCFSFWILLQSKVSEKYPVVYSSTAFVSVLSFLQVAGLAVAIERSPSVWLPRGTVEIIAVIYAGAAASGIGFVLLTWAVQKRGPVFTSAFIPLIQLFVALIDFAVLHEPLFFGSILGAVLLIAGLYLLLWGKKKEASIQTTKLPEINEEQQVDN</sequence>
<feature type="domain" description="EamA" evidence="7">
    <location>
        <begin position="185"/>
        <end position="323"/>
    </location>
</feature>
<dbReference type="OrthoDB" id="1728340at2759"/>
<name>A0A833QM17_9POAL</name>
<dbReference type="InterPro" id="IPR037185">
    <property type="entry name" value="EmrE-like"/>
</dbReference>
<dbReference type="Proteomes" id="UP000623129">
    <property type="component" value="Unassembled WGS sequence"/>
</dbReference>
<feature type="transmembrane region" description="Helical" evidence="6">
    <location>
        <begin position="133"/>
        <end position="153"/>
    </location>
</feature>
<feature type="transmembrane region" description="Helical" evidence="6">
    <location>
        <begin position="279"/>
        <end position="299"/>
    </location>
</feature>
<keyword evidence="4 6" id="KW-1133">Transmembrane helix</keyword>
<dbReference type="PANTHER" id="PTHR31218">
    <property type="entry name" value="WAT1-RELATED PROTEIN"/>
    <property type="match status" value="1"/>
</dbReference>
<proteinExistence type="inferred from homology"/>
<feature type="transmembrane region" description="Helical" evidence="6">
    <location>
        <begin position="97"/>
        <end position="121"/>
    </location>
</feature>
<dbReference type="EMBL" id="SWLB01000021">
    <property type="protein sequence ID" value="KAF3324757.1"/>
    <property type="molecule type" value="Genomic_DNA"/>
</dbReference>
<dbReference type="GO" id="GO:0016020">
    <property type="term" value="C:membrane"/>
    <property type="evidence" value="ECO:0007669"/>
    <property type="project" value="UniProtKB-SubCell"/>
</dbReference>
<gene>
    <name evidence="8" type="ORF">FCM35_KLT10914</name>
</gene>
<dbReference type="GO" id="GO:0022857">
    <property type="term" value="F:transmembrane transporter activity"/>
    <property type="evidence" value="ECO:0007669"/>
    <property type="project" value="InterPro"/>
</dbReference>
<comment type="caution">
    <text evidence="8">The sequence shown here is derived from an EMBL/GenBank/DDBJ whole genome shotgun (WGS) entry which is preliminary data.</text>
</comment>
<evidence type="ECO:0000256" key="6">
    <source>
        <dbReference type="RuleBase" id="RU363077"/>
    </source>
</evidence>
<dbReference type="Pfam" id="PF00892">
    <property type="entry name" value="EamA"/>
    <property type="match status" value="2"/>
</dbReference>
<feature type="transmembrane region" description="Helical" evidence="6">
    <location>
        <begin position="251"/>
        <end position="272"/>
    </location>
</feature>
<evidence type="ECO:0000256" key="2">
    <source>
        <dbReference type="ARBA" id="ARBA00007635"/>
    </source>
</evidence>
<comment type="subcellular location">
    <subcellularLocation>
        <location evidence="1 6">Membrane</location>
        <topology evidence="1 6">Multi-pass membrane protein</topology>
    </subcellularLocation>
</comment>
<keyword evidence="5 6" id="KW-0472">Membrane</keyword>